<feature type="region of interest" description="Disordered" evidence="1">
    <location>
        <begin position="201"/>
        <end position="286"/>
    </location>
</feature>
<proteinExistence type="predicted"/>
<protein>
    <submittedName>
        <fullName evidence="2">Uncharacterized protein</fullName>
    </submittedName>
</protein>
<dbReference type="EMBL" id="CAJPVJ010009681">
    <property type="protein sequence ID" value="CAG2172742.1"/>
    <property type="molecule type" value="Genomic_DNA"/>
</dbReference>
<feature type="compositionally biased region" description="Polar residues" evidence="1">
    <location>
        <begin position="224"/>
        <end position="245"/>
    </location>
</feature>
<feature type="compositionally biased region" description="Polar residues" evidence="1">
    <location>
        <begin position="274"/>
        <end position="286"/>
    </location>
</feature>
<feature type="compositionally biased region" description="Basic and acidic residues" evidence="1">
    <location>
        <begin position="168"/>
        <end position="181"/>
    </location>
</feature>
<name>A0A7R9M8G1_9ACAR</name>
<dbReference type="EMBL" id="OC924506">
    <property type="protein sequence ID" value="CAD7655555.1"/>
    <property type="molecule type" value="Genomic_DNA"/>
</dbReference>
<feature type="compositionally biased region" description="Acidic residues" evidence="1">
    <location>
        <begin position="43"/>
        <end position="58"/>
    </location>
</feature>
<evidence type="ECO:0000256" key="1">
    <source>
        <dbReference type="SAM" id="MobiDB-lite"/>
    </source>
</evidence>
<organism evidence="2">
    <name type="scientific">Oppiella nova</name>
    <dbReference type="NCBI Taxonomy" id="334625"/>
    <lineage>
        <taxon>Eukaryota</taxon>
        <taxon>Metazoa</taxon>
        <taxon>Ecdysozoa</taxon>
        <taxon>Arthropoda</taxon>
        <taxon>Chelicerata</taxon>
        <taxon>Arachnida</taxon>
        <taxon>Acari</taxon>
        <taxon>Acariformes</taxon>
        <taxon>Sarcoptiformes</taxon>
        <taxon>Oribatida</taxon>
        <taxon>Brachypylina</taxon>
        <taxon>Oppioidea</taxon>
        <taxon>Oppiidae</taxon>
        <taxon>Oppiella</taxon>
    </lineage>
</organism>
<feature type="region of interest" description="Disordered" evidence="1">
    <location>
        <begin position="43"/>
        <end position="104"/>
    </location>
</feature>
<dbReference type="Proteomes" id="UP000728032">
    <property type="component" value="Unassembled WGS sequence"/>
</dbReference>
<dbReference type="AlphaFoldDB" id="A0A7R9M8G1"/>
<evidence type="ECO:0000313" key="3">
    <source>
        <dbReference type="Proteomes" id="UP000728032"/>
    </source>
</evidence>
<feature type="compositionally biased region" description="Basic and acidic residues" evidence="1">
    <location>
        <begin position="201"/>
        <end position="215"/>
    </location>
</feature>
<feature type="compositionally biased region" description="Basic and acidic residues" evidence="1">
    <location>
        <begin position="73"/>
        <end position="92"/>
    </location>
</feature>
<keyword evidence="3" id="KW-1185">Reference proteome</keyword>
<accession>A0A7R9M8G1</accession>
<feature type="non-terminal residue" evidence="2">
    <location>
        <position position="344"/>
    </location>
</feature>
<feature type="region of interest" description="Disordered" evidence="1">
    <location>
        <begin position="160"/>
        <end position="187"/>
    </location>
</feature>
<gene>
    <name evidence="2" type="ORF">ONB1V03_LOCUS12198</name>
</gene>
<evidence type="ECO:0000313" key="2">
    <source>
        <dbReference type="EMBL" id="CAD7655555.1"/>
    </source>
</evidence>
<reference evidence="2" key="1">
    <citation type="submission" date="2020-11" db="EMBL/GenBank/DDBJ databases">
        <authorList>
            <person name="Tran Van P."/>
        </authorList>
    </citation>
    <scope>NUCLEOTIDE SEQUENCE</scope>
</reference>
<sequence length="344" mass="37909">MDRAEEDDHFDYLSALKTIANSGGAHSEALPKKSSQHIVVDISDDSEEDINNASDEDVVSPQDISRVKPLVVETRDISKTTAKEKPQERRQSTDSSADNVLKVVPKEFPKDVPSVVTTKREVKADANETPQQSAQDVKPCVDRKPIRGFGQRFMEAMKQRASGVTVKSEVKPKLEPFDRKPNVKPVFGSDIKCFAGIKSETAVKHESSHDSKDTKPSVARDGQSVANTSQSSTDTASETVESQPYTGGDTSDDVDSDDTNGTLDSDWDADNTSDTDSGQQLDTPSDSNILIAIQRVKSMHQKPTFERIFKQFSKPQTNCLVSEKMLDFRNAINDAMKRSVIKKV</sequence>
<feature type="region of interest" description="Disordered" evidence="1">
    <location>
        <begin position="121"/>
        <end position="143"/>
    </location>
</feature>